<dbReference type="EMBL" id="SDPU01000020">
    <property type="protein sequence ID" value="RYU13142.1"/>
    <property type="molecule type" value="Genomic_DNA"/>
</dbReference>
<evidence type="ECO:0000313" key="10">
    <source>
        <dbReference type="EMBL" id="RYU13142.1"/>
    </source>
</evidence>
<evidence type="ECO:0000256" key="1">
    <source>
        <dbReference type="ARBA" id="ARBA00004651"/>
    </source>
</evidence>
<feature type="region of interest" description="Disordered" evidence="6">
    <location>
        <begin position="123"/>
        <end position="151"/>
    </location>
</feature>
<evidence type="ECO:0000256" key="7">
    <source>
        <dbReference type="SAM" id="Phobius"/>
    </source>
</evidence>
<comment type="caution">
    <text evidence="10">The sequence shown here is derived from an EMBL/GenBank/DDBJ whole genome shotgun (WGS) entry which is preliminary data.</text>
</comment>
<evidence type="ECO:0000256" key="5">
    <source>
        <dbReference type="ARBA" id="ARBA00023136"/>
    </source>
</evidence>
<proteinExistence type="predicted"/>
<evidence type="ECO:0000256" key="6">
    <source>
        <dbReference type="SAM" id="MobiDB-lite"/>
    </source>
</evidence>
<reference evidence="10 11" key="1">
    <citation type="submission" date="2019-01" db="EMBL/GenBank/DDBJ databases">
        <title>Nocardioides guangzhouensis sp. nov., an actinobacterium isolated from soil.</title>
        <authorList>
            <person name="Fu Y."/>
            <person name="Cai Y."/>
            <person name="Lin Z."/>
            <person name="Chen P."/>
        </authorList>
    </citation>
    <scope>NUCLEOTIDE SEQUENCE [LARGE SCALE GENOMIC DNA]</scope>
    <source>
        <strain evidence="10 11">NBRC 105384</strain>
    </source>
</reference>
<evidence type="ECO:0000256" key="2">
    <source>
        <dbReference type="ARBA" id="ARBA00022475"/>
    </source>
</evidence>
<dbReference type="AlphaFoldDB" id="A0A4Q5J3F1"/>
<feature type="domain" description="SHOCT" evidence="8">
    <location>
        <begin position="93"/>
        <end position="118"/>
    </location>
</feature>
<gene>
    <name evidence="10" type="ORF">ETU37_08265</name>
</gene>
<dbReference type="Pfam" id="PF13396">
    <property type="entry name" value="PLDc_N"/>
    <property type="match status" value="1"/>
</dbReference>
<organism evidence="10 11">
    <name type="scientific">Nocardioides iriomotensis</name>
    <dbReference type="NCBI Taxonomy" id="715784"/>
    <lineage>
        <taxon>Bacteria</taxon>
        <taxon>Bacillati</taxon>
        <taxon>Actinomycetota</taxon>
        <taxon>Actinomycetes</taxon>
        <taxon>Propionibacteriales</taxon>
        <taxon>Nocardioidaceae</taxon>
        <taxon>Nocardioides</taxon>
    </lineage>
</organism>
<feature type="transmembrane region" description="Helical" evidence="7">
    <location>
        <begin position="44"/>
        <end position="62"/>
    </location>
</feature>
<feature type="domain" description="Cardiolipin synthase N-terminal" evidence="9">
    <location>
        <begin position="19"/>
        <end position="63"/>
    </location>
</feature>
<dbReference type="InterPro" id="IPR027379">
    <property type="entry name" value="CLS_N"/>
</dbReference>
<accession>A0A4Q5J3F1</accession>
<keyword evidence="5 7" id="KW-0472">Membrane</keyword>
<feature type="compositionally biased region" description="Basic and acidic residues" evidence="6">
    <location>
        <begin position="141"/>
        <end position="151"/>
    </location>
</feature>
<keyword evidence="3 7" id="KW-0812">Transmembrane</keyword>
<keyword evidence="2" id="KW-1003">Cell membrane</keyword>
<evidence type="ECO:0000256" key="4">
    <source>
        <dbReference type="ARBA" id="ARBA00022989"/>
    </source>
</evidence>
<comment type="subcellular location">
    <subcellularLocation>
        <location evidence="1">Cell membrane</location>
        <topology evidence="1">Multi-pass membrane protein</topology>
    </subcellularLocation>
</comment>
<evidence type="ECO:0000256" key="3">
    <source>
        <dbReference type="ARBA" id="ARBA00022692"/>
    </source>
</evidence>
<dbReference type="Pfam" id="PF09851">
    <property type="entry name" value="SHOCT"/>
    <property type="match status" value="1"/>
</dbReference>
<keyword evidence="4 7" id="KW-1133">Transmembrane helix</keyword>
<evidence type="ECO:0000259" key="8">
    <source>
        <dbReference type="Pfam" id="PF09851"/>
    </source>
</evidence>
<dbReference type="Proteomes" id="UP000291189">
    <property type="component" value="Unassembled WGS sequence"/>
</dbReference>
<dbReference type="OrthoDB" id="7596142at2"/>
<evidence type="ECO:0000259" key="9">
    <source>
        <dbReference type="Pfam" id="PF13396"/>
    </source>
</evidence>
<evidence type="ECO:0000313" key="11">
    <source>
        <dbReference type="Proteomes" id="UP000291189"/>
    </source>
</evidence>
<sequence length="151" mass="16852">MDFWEVMVSIFWFMLLVAWLTLLIRIFADIFRSDDLSGIAKAGWSLFVIFLPWIGVLTYLLVRGRSMGERAQADQEAYGRAMAQRYGPPSLADQLGQLKDLRDQGTITPEEYEVARQRTLGAGATMTAATAAPPPQPRSNVADDRPLTPMS</sequence>
<dbReference type="InterPro" id="IPR018649">
    <property type="entry name" value="SHOCT"/>
</dbReference>
<protein>
    <submittedName>
        <fullName evidence="10">SHOCT domain-containing protein</fullName>
    </submittedName>
</protein>
<keyword evidence="11" id="KW-1185">Reference proteome</keyword>
<dbReference type="RefSeq" id="WP_129986961.1">
    <property type="nucleotide sequence ID" value="NZ_SDPU01000020.1"/>
</dbReference>
<name>A0A4Q5J3F1_9ACTN</name>